<keyword evidence="3 10" id="KW-0479">Metal-binding</keyword>
<feature type="binding site" evidence="10">
    <location>
        <position position="174"/>
    </location>
    <ligand>
        <name>substrate</name>
    </ligand>
</feature>
<evidence type="ECO:0000256" key="6">
    <source>
        <dbReference type="ARBA" id="ARBA00022842"/>
    </source>
</evidence>
<dbReference type="Gene3D" id="3.90.950.10">
    <property type="match status" value="1"/>
</dbReference>
<feature type="active site" description="Proton acceptor" evidence="10">
    <location>
        <position position="68"/>
    </location>
</feature>
<dbReference type="EC" id="3.6.1.66" evidence="10"/>
<accession>A0A4R4KPF1</accession>
<comment type="catalytic activity">
    <reaction evidence="9 10">
        <text>XTP + H2O = XMP + diphosphate + H(+)</text>
        <dbReference type="Rhea" id="RHEA:28610"/>
        <dbReference type="ChEBI" id="CHEBI:15377"/>
        <dbReference type="ChEBI" id="CHEBI:15378"/>
        <dbReference type="ChEBI" id="CHEBI:33019"/>
        <dbReference type="ChEBI" id="CHEBI:57464"/>
        <dbReference type="ChEBI" id="CHEBI:61314"/>
        <dbReference type="EC" id="3.6.1.66"/>
    </reaction>
</comment>
<keyword evidence="4 10" id="KW-0547">Nucleotide-binding</keyword>
<reference evidence="12 13" key="1">
    <citation type="submission" date="2019-02" db="EMBL/GenBank/DDBJ databases">
        <title>Arundinibacter roseus gen. nov., sp. nov., a new member of the family Cytophagaceae.</title>
        <authorList>
            <person name="Szuroczki S."/>
            <person name="Khayer B."/>
            <person name="Sproer C."/>
            <person name="Toumi M."/>
            <person name="Szabo A."/>
            <person name="Felfoldi T."/>
            <person name="Schumann P."/>
            <person name="Toth E."/>
        </authorList>
    </citation>
    <scope>NUCLEOTIDE SEQUENCE [LARGE SCALE GENOMIC DNA]</scope>
    <source>
        <strain evidence="12 13">DMA-k-7a</strain>
    </source>
</reference>
<dbReference type="AlphaFoldDB" id="A0A4R4KPF1"/>
<comment type="catalytic activity">
    <reaction evidence="10">
        <text>ITP + H2O = IMP + diphosphate + H(+)</text>
        <dbReference type="Rhea" id="RHEA:29399"/>
        <dbReference type="ChEBI" id="CHEBI:15377"/>
        <dbReference type="ChEBI" id="CHEBI:15378"/>
        <dbReference type="ChEBI" id="CHEBI:33019"/>
        <dbReference type="ChEBI" id="CHEBI:58053"/>
        <dbReference type="ChEBI" id="CHEBI:61402"/>
        <dbReference type="EC" id="3.6.1.66"/>
    </reaction>
</comment>
<comment type="caution">
    <text evidence="12">The sequence shown here is derived from an EMBL/GenBank/DDBJ whole genome shotgun (WGS) entry which is preliminary data.</text>
</comment>
<dbReference type="GO" id="GO:0036220">
    <property type="term" value="F:ITP diphosphatase activity"/>
    <property type="evidence" value="ECO:0007669"/>
    <property type="project" value="UniProtKB-UniRule"/>
</dbReference>
<dbReference type="GO" id="GO:0009117">
    <property type="term" value="P:nucleotide metabolic process"/>
    <property type="evidence" value="ECO:0007669"/>
    <property type="project" value="UniProtKB-KW"/>
</dbReference>
<evidence type="ECO:0000256" key="9">
    <source>
        <dbReference type="ARBA" id="ARBA00052017"/>
    </source>
</evidence>
<feature type="binding site" evidence="10">
    <location>
        <begin position="7"/>
        <end position="12"/>
    </location>
    <ligand>
        <name>substrate</name>
    </ligand>
</feature>
<dbReference type="GO" id="GO:0009146">
    <property type="term" value="P:purine nucleoside triphosphate catabolic process"/>
    <property type="evidence" value="ECO:0007669"/>
    <property type="project" value="UniProtKB-UniRule"/>
</dbReference>
<sequence length="197" mass="22277">MELCFATNNLHKLAEIQDLMGAEFRLLTLEDIGCFEDIPETQPTIAANSHQKAEYIWEHFGANAFADDTGLEVYALDNEPGVYSARYAGPQRDANDNIEHLWHRLAETGKTLPSPARFVTIITLVHRGKYYQFEGIMEGSIIAKKRGTNGFGYDPVFLPLGHSRTFAEMSREEKGQLSHRAKAFEKLVEFLKQSPLE</sequence>
<protein>
    <recommendedName>
        <fullName evidence="10">dITP/XTP pyrophosphatase</fullName>
        <ecNumber evidence="10">3.6.1.66</ecNumber>
    </recommendedName>
    <alternativeName>
        <fullName evidence="10">Non-canonical purine NTP pyrophosphatase</fullName>
    </alternativeName>
    <alternativeName>
        <fullName evidence="10">Non-standard purine NTP pyrophosphatase</fullName>
    </alternativeName>
    <alternativeName>
        <fullName evidence="10">Nucleoside-triphosphate diphosphatase</fullName>
    </alternativeName>
    <alternativeName>
        <fullName evidence="10">Nucleoside-triphosphate pyrophosphatase</fullName>
        <shortName evidence="10">NTPase</shortName>
    </alternativeName>
</protein>
<dbReference type="Proteomes" id="UP000295706">
    <property type="component" value="Unassembled WGS sequence"/>
</dbReference>
<proteinExistence type="inferred from homology"/>
<evidence type="ECO:0000256" key="2">
    <source>
        <dbReference type="ARBA" id="ARBA00011738"/>
    </source>
</evidence>
<dbReference type="GO" id="GO:0046872">
    <property type="term" value="F:metal ion binding"/>
    <property type="evidence" value="ECO:0007669"/>
    <property type="project" value="UniProtKB-KW"/>
</dbReference>
<dbReference type="RefSeq" id="WP_132113185.1">
    <property type="nucleotide sequence ID" value="NZ_SMJU01000001.1"/>
</dbReference>
<keyword evidence="7 10" id="KW-0546">Nucleotide metabolism</keyword>
<dbReference type="Pfam" id="PF01725">
    <property type="entry name" value="Ham1p_like"/>
    <property type="match status" value="1"/>
</dbReference>
<dbReference type="SUPFAM" id="SSF52972">
    <property type="entry name" value="ITPase-like"/>
    <property type="match status" value="1"/>
</dbReference>
<dbReference type="HAMAP" id="MF_01405">
    <property type="entry name" value="Non_canon_purine_NTPase"/>
    <property type="match status" value="1"/>
</dbReference>
<dbReference type="CDD" id="cd00515">
    <property type="entry name" value="HAM1"/>
    <property type="match status" value="1"/>
</dbReference>
<evidence type="ECO:0000256" key="11">
    <source>
        <dbReference type="RuleBase" id="RU003781"/>
    </source>
</evidence>
<evidence type="ECO:0000313" key="12">
    <source>
        <dbReference type="EMBL" id="TDB68776.1"/>
    </source>
</evidence>
<dbReference type="GO" id="GO:0035870">
    <property type="term" value="F:dITP diphosphatase activity"/>
    <property type="evidence" value="ECO:0007669"/>
    <property type="project" value="UniProtKB-UniRule"/>
</dbReference>
<evidence type="ECO:0000256" key="4">
    <source>
        <dbReference type="ARBA" id="ARBA00022741"/>
    </source>
</evidence>
<keyword evidence="6 10" id="KW-0460">Magnesium</keyword>
<dbReference type="GO" id="GO:0036222">
    <property type="term" value="F:XTP diphosphatase activity"/>
    <property type="evidence" value="ECO:0007669"/>
    <property type="project" value="UniProtKB-UniRule"/>
</dbReference>
<dbReference type="NCBIfam" id="TIGR00042">
    <property type="entry name" value="RdgB/HAM1 family non-canonical purine NTP pyrophosphatase"/>
    <property type="match status" value="1"/>
</dbReference>
<feature type="binding site" evidence="10">
    <location>
        <begin position="151"/>
        <end position="154"/>
    </location>
    <ligand>
        <name>substrate</name>
    </ligand>
</feature>
<dbReference type="EMBL" id="SMJU01000001">
    <property type="protein sequence ID" value="TDB68776.1"/>
    <property type="molecule type" value="Genomic_DNA"/>
</dbReference>
<dbReference type="InterPro" id="IPR029001">
    <property type="entry name" value="ITPase-like_fam"/>
</dbReference>
<evidence type="ECO:0000256" key="3">
    <source>
        <dbReference type="ARBA" id="ARBA00022723"/>
    </source>
</evidence>
<comment type="catalytic activity">
    <reaction evidence="8 10">
        <text>dITP + H2O = dIMP + diphosphate + H(+)</text>
        <dbReference type="Rhea" id="RHEA:28342"/>
        <dbReference type="ChEBI" id="CHEBI:15377"/>
        <dbReference type="ChEBI" id="CHEBI:15378"/>
        <dbReference type="ChEBI" id="CHEBI:33019"/>
        <dbReference type="ChEBI" id="CHEBI:61194"/>
        <dbReference type="ChEBI" id="CHEBI:61382"/>
        <dbReference type="EC" id="3.6.1.66"/>
    </reaction>
</comment>
<dbReference type="OrthoDB" id="9807456at2"/>
<dbReference type="GO" id="GO:0017111">
    <property type="term" value="F:ribonucleoside triphosphate phosphatase activity"/>
    <property type="evidence" value="ECO:0007669"/>
    <property type="project" value="InterPro"/>
</dbReference>
<feature type="binding site" evidence="10">
    <location>
        <position position="69"/>
    </location>
    <ligand>
        <name>substrate</name>
    </ligand>
</feature>
<keyword evidence="5 10" id="KW-0378">Hydrolase</keyword>
<dbReference type="GO" id="GO:0000166">
    <property type="term" value="F:nucleotide binding"/>
    <property type="evidence" value="ECO:0007669"/>
    <property type="project" value="UniProtKB-KW"/>
</dbReference>
<keyword evidence="13" id="KW-1185">Reference proteome</keyword>
<comment type="cofactor">
    <cofactor evidence="10">
        <name>Mg(2+)</name>
        <dbReference type="ChEBI" id="CHEBI:18420"/>
    </cofactor>
    <text evidence="10">Binds 1 Mg(2+) ion per subunit.</text>
</comment>
<dbReference type="PANTHER" id="PTHR11067:SF9">
    <property type="entry name" value="INOSINE TRIPHOSPHATE PYROPHOSPHATASE"/>
    <property type="match status" value="1"/>
</dbReference>
<gene>
    <name evidence="12" type="primary">rdgB</name>
    <name evidence="12" type="ORF">EZE20_00060</name>
</gene>
<comment type="caution">
    <text evidence="10">Lacks conserved residue(s) required for the propagation of feature annotation.</text>
</comment>
<feature type="binding site" evidence="10">
    <location>
        <position position="68"/>
    </location>
    <ligand>
        <name>Mg(2+)</name>
        <dbReference type="ChEBI" id="CHEBI:18420"/>
    </ligand>
</feature>
<organism evidence="12 13">
    <name type="scientific">Arundinibacter roseus</name>
    <dbReference type="NCBI Taxonomy" id="2070510"/>
    <lineage>
        <taxon>Bacteria</taxon>
        <taxon>Pseudomonadati</taxon>
        <taxon>Bacteroidota</taxon>
        <taxon>Cytophagia</taxon>
        <taxon>Cytophagales</taxon>
        <taxon>Spirosomataceae</taxon>
        <taxon>Arundinibacter</taxon>
    </lineage>
</organism>
<dbReference type="PANTHER" id="PTHR11067">
    <property type="entry name" value="INOSINE TRIPHOSPHATE PYROPHOSPHATASE/HAM1 PROTEIN"/>
    <property type="match status" value="1"/>
</dbReference>
<evidence type="ECO:0000256" key="1">
    <source>
        <dbReference type="ARBA" id="ARBA00008023"/>
    </source>
</evidence>
<name>A0A4R4KPF1_9BACT</name>
<comment type="subunit">
    <text evidence="2 10">Homodimer.</text>
</comment>
<dbReference type="FunFam" id="3.90.950.10:FF:000001">
    <property type="entry name" value="dITP/XTP pyrophosphatase"/>
    <property type="match status" value="1"/>
</dbReference>
<evidence type="ECO:0000256" key="5">
    <source>
        <dbReference type="ARBA" id="ARBA00022801"/>
    </source>
</evidence>
<comment type="function">
    <text evidence="10">Pyrophosphatase that catalyzes the hydrolysis of nucleoside triphosphates to their monophosphate derivatives, with a high preference for the non-canonical purine nucleotides XTP (xanthosine triphosphate), dITP (deoxyinosine triphosphate) and ITP. Seems to function as a house-cleaning enzyme that removes non-canonical purine nucleotides from the nucleotide pool, thus preventing their incorporation into DNA/RNA and avoiding chromosomal lesions.</text>
</comment>
<comment type="similarity">
    <text evidence="1 10 11">Belongs to the HAM1 NTPase family.</text>
</comment>
<evidence type="ECO:0000256" key="8">
    <source>
        <dbReference type="ARBA" id="ARBA00051875"/>
    </source>
</evidence>
<evidence type="ECO:0000256" key="7">
    <source>
        <dbReference type="ARBA" id="ARBA00023080"/>
    </source>
</evidence>
<dbReference type="InterPro" id="IPR002637">
    <property type="entry name" value="RdgB/HAM1"/>
</dbReference>
<feature type="binding site" evidence="10">
    <location>
        <begin position="179"/>
        <end position="180"/>
    </location>
    <ligand>
        <name>substrate</name>
    </ligand>
</feature>
<evidence type="ECO:0000256" key="10">
    <source>
        <dbReference type="HAMAP-Rule" id="MF_01405"/>
    </source>
</evidence>
<dbReference type="InterPro" id="IPR020922">
    <property type="entry name" value="dITP/XTP_pyrophosphatase"/>
</dbReference>
<evidence type="ECO:0000313" key="13">
    <source>
        <dbReference type="Proteomes" id="UP000295706"/>
    </source>
</evidence>
<dbReference type="GO" id="GO:0005829">
    <property type="term" value="C:cytosol"/>
    <property type="evidence" value="ECO:0007669"/>
    <property type="project" value="TreeGrafter"/>
</dbReference>